<dbReference type="EMBL" id="CCKQ01004563">
    <property type="protein sequence ID" value="CDW75722.1"/>
    <property type="molecule type" value="Genomic_DNA"/>
</dbReference>
<evidence type="ECO:0000313" key="5">
    <source>
        <dbReference type="Proteomes" id="UP000039865"/>
    </source>
</evidence>
<gene>
    <name evidence="4" type="primary">Contig11070.g11841</name>
    <name evidence="4" type="ORF">STYLEM_4715</name>
</gene>
<accession>A0A078A1J7</accession>
<dbReference type="Proteomes" id="UP000039865">
    <property type="component" value="Unassembled WGS sequence"/>
</dbReference>
<feature type="compositionally biased region" description="Polar residues" evidence="2">
    <location>
        <begin position="436"/>
        <end position="458"/>
    </location>
</feature>
<feature type="compositionally biased region" description="Polar residues" evidence="2">
    <location>
        <begin position="598"/>
        <end position="608"/>
    </location>
</feature>
<proteinExistence type="predicted"/>
<dbReference type="InterPro" id="IPR002048">
    <property type="entry name" value="EF_hand_dom"/>
</dbReference>
<dbReference type="GO" id="GO:0005509">
    <property type="term" value="F:calcium ion binding"/>
    <property type="evidence" value="ECO:0007669"/>
    <property type="project" value="InterPro"/>
</dbReference>
<keyword evidence="1" id="KW-0106">Calcium</keyword>
<feature type="domain" description="EF-hand" evidence="3">
    <location>
        <begin position="317"/>
        <end position="352"/>
    </location>
</feature>
<feature type="compositionally biased region" description="Basic and acidic residues" evidence="2">
    <location>
        <begin position="801"/>
        <end position="816"/>
    </location>
</feature>
<evidence type="ECO:0000313" key="4">
    <source>
        <dbReference type="EMBL" id="CDW75722.1"/>
    </source>
</evidence>
<evidence type="ECO:0000256" key="1">
    <source>
        <dbReference type="ARBA" id="ARBA00022837"/>
    </source>
</evidence>
<dbReference type="Gene3D" id="1.10.238.10">
    <property type="entry name" value="EF-hand"/>
    <property type="match status" value="1"/>
</dbReference>
<dbReference type="SUPFAM" id="SSF47473">
    <property type="entry name" value="EF-hand"/>
    <property type="match status" value="1"/>
</dbReference>
<feature type="region of interest" description="Disordered" evidence="2">
    <location>
        <begin position="414"/>
        <end position="458"/>
    </location>
</feature>
<feature type="compositionally biased region" description="Basic and acidic residues" evidence="2">
    <location>
        <begin position="885"/>
        <end position="902"/>
    </location>
</feature>
<sequence length="941" mass="108502">MSRYTHLVGESGEKSNYVYQSPRKQVVMMVPPGNKRSNLRNAYNTSSTFYQDNNVETQDTQTKLLFSQSANAPQYLQYNTLSQGLNTGRANHETINSQSDEQTQNVTSPYSNSIGVGQKSLKQQLKLIKPRIMGIKQNLNSTGVGQTASSGYGKRVQSKQDRNSEQRQPPPFIERENEKRIKGNHIQNSIKIMRQEERIQQGRSNINSFNTGNFDRIGKELQKTRMGFGIRNEREELNELMRSTDSTILRKSPDKTVIPPPKAIVPNLEDERFKELERDQIEFHGQPPGIFIKNKQAEKWMSKRKVQAGGQNTTNRKHVEFAKNLFISWDDDGSGVLEAEEIIKPLVGLGLSSDSKFAVKILQSLDPKNDGSQKGKDDLRITLKDFIKIFKSDKVSENLVSIINSEVNQLKMQQQETQIVKPPAQRVKHPDFKSPRNASNEQDSNMQLSTNKSKISVSMRTNDHKKIIEIPMDKYIDQISIHQKIFDRNDGQHKYRTQVYKVKGGQQLADPFENYIQIRDDNNSQQTFSAYTNNNQHLHTQNSDVAAHNQDQRRFLSTSPIIKAEFKGQKKFNKEGQQNMLANQVNVRYHSKDIAAGGQSQQSEFGQHSSHHYSNRNPVQKTKNITLQEQMEIIKGWWKQMDPNGNVLFEHSINTVCGFMVKKRLASDKEQAAKIIFGQLGMATRKDNINFDEFNRVFCKGIFKEALINVTNTFDQMSMAKQSVNDLPLSLKINEYQRSQMFSGLDPKSEYYKEGRQILNSLNQIKEEEGQMNDIADKRQPTNEGNRYQNFLEDPLGQKIKLKEEDEKQKKQSDPFVDRIKFIEDVEKSHQARRPVNDTRVDSDLSNKLATAIMAKRNNKMTLLETKQRYQDDSQMKKNANYTTRDQDQARQLRNQESKEQVKIPAVYLEKSKEERLKDQNELLSRFQKLLSMHPQMNSEI</sequence>
<dbReference type="PROSITE" id="PS50222">
    <property type="entry name" value="EF_HAND_2"/>
    <property type="match status" value="1"/>
</dbReference>
<name>A0A078A1J7_STYLE</name>
<feature type="region of interest" description="Disordered" evidence="2">
    <location>
        <begin position="87"/>
        <end position="115"/>
    </location>
</feature>
<dbReference type="InterPro" id="IPR011992">
    <property type="entry name" value="EF-hand-dom_pair"/>
</dbReference>
<feature type="region of interest" description="Disordered" evidence="2">
    <location>
        <begin position="871"/>
        <end position="905"/>
    </location>
</feature>
<dbReference type="PROSITE" id="PS00018">
    <property type="entry name" value="EF_HAND_1"/>
    <property type="match status" value="1"/>
</dbReference>
<evidence type="ECO:0000259" key="3">
    <source>
        <dbReference type="PROSITE" id="PS50222"/>
    </source>
</evidence>
<dbReference type="OrthoDB" id="324964at2759"/>
<feature type="region of interest" description="Disordered" evidence="2">
    <location>
        <begin position="777"/>
        <end position="816"/>
    </location>
</feature>
<feature type="region of interest" description="Disordered" evidence="2">
    <location>
        <begin position="139"/>
        <end position="178"/>
    </location>
</feature>
<feature type="compositionally biased region" description="Polar residues" evidence="2">
    <location>
        <begin position="139"/>
        <end position="150"/>
    </location>
</feature>
<evidence type="ECO:0000256" key="2">
    <source>
        <dbReference type="SAM" id="MobiDB-lite"/>
    </source>
</evidence>
<organism evidence="4 5">
    <name type="scientific">Stylonychia lemnae</name>
    <name type="common">Ciliate</name>
    <dbReference type="NCBI Taxonomy" id="5949"/>
    <lineage>
        <taxon>Eukaryota</taxon>
        <taxon>Sar</taxon>
        <taxon>Alveolata</taxon>
        <taxon>Ciliophora</taxon>
        <taxon>Intramacronucleata</taxon>
        <taxon>Spirotrichea</taxon>
        <taxon>Stichotrichia</taxon>
        <taxon>Sporadotrichida</taxon>
        <taxon>Oxytrichidae</taxon>
        <taxon>Stylonychinae</taxon>
        <taxon>Stylonychia</taxon>
    </lineage>
</organism>
<dbReference type="InterPro" id="IPR018247">
    <property type="entry name" value="EF_Hand_1_Ca_BS"/>
</dbReference>
<dbReference type="InParanoid" id="A0A078A1J7"/>
<protein>
    <submittedName>
        <fullName evidence="4">Iki3 domain containing protein</fullName>
    </submittedName>
</protein>
<keyword evidence="5" id="KW-1185">Reference proteome</keyword>
<feature type="region of interest" description="Disordered" evidence="2">
    <location>
        <begin position="596"/>
        <end position="618"/>
    </location>
</feature>
<reference evidence="4 5" key="1">
    <citation type="submission" date="2014-06" db="EMBL/GenBank/DDBJ databases">
        <authorList>
            <person name="Swart Estienne"/>
        </authorList>
    </citation>
    <scope>NUCLEOTIDE SEQUENCE [LARGE SCALE GENOMIC DNA]</scope>
    <source>
        <strain evidence="4 5">130c</strain>
    </source>
</reference>
<dbReference type="AlphaFoldDB" id="A0A078A1J7"/>